<dbReference type="GO" id="GO:0009236">
    <property type="term" value="P:cobalamin biosynthetic process"/>
    <property type="evidence" value="ECO:0007669"/>
    <property type="project" value="UniProtKB-UniRule"/>
</dbReference>
<dbReference type="GO" id="GO:0005524">
    <property type="term" value="F:ATP binding"/>
    <property type="evidence" value="ECO:0007669"/>
    <property type="project" value="UniProtKB-UniRule"/>
</dbReference>
<dbReference type="NCBIfam" id="NF005915">
    <property type="entry name" value="PRK07908.1"/>
    <property type="match status" value="1"/>
</dbReference>
<keyword evidence="12" id="KW-1185">Reference proteome</keyword>
<evidence type="ECO:0000256" key="1">
    <source>
        <dbReference type="ARBA" id="ARBA00001946"/>
    </source>
</evidence>
<sequence length="816" mass="85288">MVMTPYPRLLLAAPNSSSGKTTVSIGLMAALRARGLRVAPFKVGPDYIDPGYHTLATGLPGRNLDAWLCGTGRIAPLFAHGAAGADVSVVEGVMGLYDGRLGLTEGRSGFGSSAHIAELIDAPVVLVMDTSGVSRTLAATAYGLANHLQAPKVAGVILNKTGSPRAVDELRGALAEVGLPVLGAIPRSRDLVVPSRHLGLVPAAERDQAQAVIDAAAELVAAHVDLDEVLAVASAAAELDVTPWSAQAEISTVGGRPRIAVAAGRAFTFRYAETVELLRAAGCEVVEFDPMTSHRLPGGSHGLYLGGGFPEMYAEELAANRPLLAEVRAAVAAGMPTVAECAGLLYLCRTLDGTDMAGAVPLDARMSPKLTLGYRDLVAASRSVVTEPGERVHSHEFHRTITTSLRGTAGADVAPAWLVDAGPGRTEGLASASVLASYQHVHWAGYPQLAQRFAQACAAFGNAGRSWQAPVGPQRLPAPDLRHHGDAQLRPGLVDLAVNVRRAPEWLLTAVAARADQWTGYPESGAARQALAARYGLEAGQLLPTAGAADAFTLVARTFPGRKVVIVHPQFTEPEVAWRTAGHQVRRSMLRADEGFRLDADRIGADADLVVLGNPTNPTGVLHPAAEIGRLVRPGRIVVVDEAFMDFVPGEPESVLAGDLDGVLVTRSLTKLWGIAGLRAGFVAGDQTLIGELARHQEPWAVSTPALDAMVAIASGQADRVAARILDEVATERAFLVDALRAAGFPVAGEPRTPFVLVDVSGLGVSNPPEALAAQGFAVRRCDTFPGLGPGWIRVSVPSEPISTALIAALIRVRGD</sequence>
<dbReference type="InterPro" id="IPR015422">
    <property type="entry name" value="PyrdxlP-dep_Trfase_small"/>
</dbReference>
<evidence type="ECO:0000256" key="5">
    <source>
        <dbReference type="ARBA" id="ARBA00022842"/>
    </source>
</evidence>
<dbReference type="Pfam" id="PF07685">
    <property type="entry name" value="GATase_3"/>
    <property type="match status" value="1"/>
</dbReference>
<comment type="function">
    <text evidence="7">Catalyzes the ATP-dependent amidation of the two carboxylate groups at positions a and c of hydrogenobyrinate, using either L-glutamine or ammonia as the nitrogen source.</text>
</comment>
<evidence type="ECO:0000256" key="4">
    <source>
        <dbReference type="ARBA" id="ARBA00022840"/>
    </source>
</evidence>
<dbReference type="SUPFAM" id="SSF53383">
    <property type="entry name" value="PLP-dependent transferases"/>
    <property type="match status" value="1"/>
</dbReference>
<dbReference type="CDD" id="cd00609">
    <property type="entry name" value="AAT_like"/>
    <property type="match status" value="1"/>
</dbReference>
<dbReference type="InterPro" id="IPR002586">
    <property type="entry name" value="CobQ/CobB/MinD/ParA_Nub-bd_dom"/>
</dbReference>
<reference evidence="11" key="1">
    <citation type="journal article" date="2024" name="Int. J. Syst. Evol. Microbiol.">
        <title>Brooklawnia propionicigenes sp. nov., a facultatively anaerobic, propionate-producing bacterium isolated from a methanogenic reactor treating waste from cattle farms.</title>
        <authorList>
            <person name="Akita Y."/>
            <person name="Ueki A."/>
            <person name="Tonouchi A."/>
            <person name="Sugawara Y."/>
            <person name="Honma S."/>
            <person name="Kaku N."/>
            <person name="Ueki K."/>
        </authorList>
    </citation>
    <scope>NUCLEOTIDE SEQUENCE</scope>
    <source>
        <strain evidence="11">SH051</strain>
    </source>
</reference>
<feature type="active site" description="Nucleophile" evidence="7">
    <location>
        <position position="341"/>
    </location>
</feature>
<dbReference type="KEGG" id="broo:brsh051_09470"/>
<dbReference type="InterPro" id="IPR027417">
    <property type="entry name" value="P-loop_NTPase"/>
</dbReference>
<dbReference type="CDD" id="cd05388">
    <property type="entry name" value="CobB_N"/>
    <property type="match status" value="1"/>
</dbReference>
<dbReference type="GO" id="GO:0042242">
    <property type="term" value="F:cobyrinic acid a,c-diamide synthase activity"/>
    <property type="evidence" value="ECO:0007669"/>
    <property type="project" value="InterPro"/>
</dbReference>
<dbReference type="Gene3D" id="3.40.50.880">
    <property type="match status" value="1"/>
</dbReference>
<keyword evidence="7" id="KW-0169">Cobalamin biosynthesis</keyword>
<feature type="domain" description="CobB/CobQ-like glutamine amidotransferase" evidence="10">
    <location>
        <begin position="258"/>
        <end position="444"/>
    </location>
</feature>
<dbReference type="SUPFAM" id="SSF52317">
    <property type="entry name" value="Class I glutamine amidotransferase-like"/>
    <property type="match status" value="1"/>
</dbReference>
<dbReference type="InterPro" id="IPR029062">
    <property type="entry name" value="Class_I_gatase-like"/>
</dbReference>
<comment type="pathway">
    <text evidence="7">Cofactor biosynthesis; adenosylcobalamin biosynthesis; cob(II)yrinate a,c-diamide from precorrin-2 (aerobic route): step 9/10.</text>
</comment>
<dbReference type="NCBIfam" id="NF002204">
    <property type="entry name" value="PRK01077.1"/>
    <property type="match status" value="1"/>
</dbReference>
<dbReference type="Pfam" id="PF01656">
    <property type="entry name" value="CbiA"/>
    <property type="match status" value="1"/>
</dbReference>
<feature type="site" description="Increases nucleophilicity of active site Cys" evidence="7">
    <location>
        <position position="440"/>
    </location>
</feature>
<keyword evidence="3 7" id="KW-0547">Nucleotide-binding</keyword>
<dbReference type="PROSITE" id="PS00105">
    <property type="entry name" value="AA_TRANSFER_CLASS_1"/>
    <property type="match status" value="1"/>
</dbReference>
<dbReference type="Gene3D" id="3.40.50.300">
    <property type="entry name" value="P-loop containing nucleotide triphosphate hydrolases"/>
    <property type="match status" value="2"/>
</dbReference>
<dbReference type="PROSITE" id="PS51274">
    <property type="entry name" value="GATASE_COBBQ"/>
    <property type="match status" value="1"/>
</dbReference>
<dbReference type="AlphaFoldDB" id="A0AAN0K6C3"/>
<evidence type="ECO:0000256" key="6">
    <source>
        <dbReference type="ARBA" id="ARBA00022962"/>
    </source>
</evidence>
<evidence type="ECO:0000256" key="2">
    <source>
        <dbReference type="ARBA" id="ARBA00022598"/>
    </source>
</evidence>
<dbReference type="InterPro" id="IPR004484">
    <property type="entry name" value="CbiA/CobB_synth"/>
</dbReference>
<dbReference type="Gene3D" id="3.40.640.10">
    <property type="entry name" value="Type I PLP-dependent aspartate aminotransferase-like (Major domain)"/>
    <property type="match status" value="1"/>
</dbReference>
<evidence type="ECO:0000259" key="9">
    <source>
        <dbReference type="Pfam" id="PF01656"/>
    </source>
</evidence>
<dbReference type="InterPro" id="IPR015421">
    <property type="entry name" value="PyrdxlP-dep_Trfase_major"/>
</dbReference>
<dbReference type="NCBIfam" id="TIGR00379">
    <property type="entry name" value="cobB"/>
    <property type="match status" value="1"/>
</dbReference>
<dbReference type="CDD" id="cd03130">
    <property type="entry name" value="GATase1_CobB"/>
    <property type="match status" value="1"/>
</dbReference>
<proteinExistence type="inferred from homology"/>
<dbReference type="InterPro" id="IPR004838">
    <property type="entry name" value="NHTrfase_class1_PyrdxlP-BS"/>
</dbReference>
<comment type="domain">
    <text evidence="7">Comprises of two domains. The C-terminal domain contains the binding site for glutamine and catalyzes the hydrolysis of this substrate to glutamate and ammonia. The N-terminal domain is anticipated to bind ATP and hydrogenobyrinate and catalyzes the ultimate synthesis of the diamide product. The ammonia produced via the glutaminase domain is probably translocated to the adjacent domain via a molecular tunnel, where it reacts with an activated intermediate.</text>
</comment>
<protein>
    <recommendedName>
        <fullName evidence="7">Hydrogenobyrinate a,c-diamide synthase</fullName>
        <ecNumber evidence="7">6.3.5.9</ecNumber>
    </recommendedName>
    <alternativeName>
        <fullName evidence="7">Hydrogenobyrinic acid a,c-diamide synthase</fullName>
    </alternativeName>
</protein>
<evidence type="ECO:0000256" key="7">
    <source>
        <dbReference type="HAMAP-Rule" id="MF_00027"/>
    </source>
</evidence>
<keyword evidence="2 7" id="KW-0436">Ligase</keyword>
<keyword evidence="5 7" id="KW-0460">Magnesium</keyword>
<comment type="similarity">
    <text evidence="7">Belongs to the CobB/CbiA family.</text>
</comment>
<feature type="domain" description="Aminotransferase class I/classII large" evidence="8">
    <location>
        <begin position="510"/>
        <end position="798"/>
    </location>
</feature>
<gene>
    <name evidence="7" type="primary">cobB</name>
    <name evidence="11" type="ORF">brsh051_09470</name>
</gene>
<dbReference type="RefSeq" id="WP_425332736.1">
    <property type="nucleotide sequence ID" value="NZ_AP028056.1"/>
</dbReference>
<evidence type="ECO:0000259" key="10">
    <source>
        <dbReference type="Pfam" id="PF07685"/>
    </source>
</evidence>
<comment type="cofactor">
    <cofactor evidence="1 7">
        <name>Mg(2+)</name>
        <dbReference type="ChEBI" id="CHEBI:18420"/>
    </cofactor>
</comment>
<dbReference type="PANTHER" id="PTHR43873:SF1">
    <property type="entry name" value="COBYRINATE A,C-DIAMIDE SYNTHASE"/>
    <property type="match status" value="1"/>
</dbReference>
<keyword evidence="6 7" id="KW-0315">Glutamine amidotransferase</keyword>
<evidence type="ECO:0000259" key="8">
    <source>
        <dbReference type="Pfam" id="PF00155"/>
    </source>
</evidence>
<dbReference type="Gene3D" id="3.90.1150.10">
    <property type="entry name" value="Aspartate Aminotransferase, domain 1"/>
    <property type="match status" value="1"/>
</dbReference>
<dbReference type="SUPFAM" id="SSF52540">
    <property type="entry name" value="P-loop containing nucleoside triphosphate hydrolases"/>
    <property type="match status" value="1"/>
</dbReference>
<dbReference type="InterPro" id="IPR004839">
    <property type="entry name" value="Aminotransferase_I/II_large"/>
</dbReference>
<name>A0AAN0K6C3_9ACTN</name>
<comment type="miscellaneous">
    <text evidence="7">The a and c carboxylates of hydrogenobyrinate are activated for nucleophilic attack via formation of a phosphorylated intermediate by ATP. CobB catalyzes first the amidation of the c-carboxylate, and then that of the a-carboxylate.</text>
</comment>
<evidence type="ECO:0000256" key="3">
    <source>
        <dbReference type="ARBA" id="ARBA00022741"/>
    </source>
</evidence>
<dbReference type="EMBL" id="AP028056">
    <property type="protein sequence ID" value="BEH01666.1"/>
    <property type="molecule type" value="Genomic_DNA"/>
</dbReference>
<evidence type="ECO:0000313" key="12">
    <source>
        <dbReference type="Proteomes" id="UP001431656"/>
    </source>
</evidence>
<keyword evidence="4 7" id="KW-0067">ATP-binding</keyword>
<dbReference type="PANTHER" id="PTHR43873">
    <property type="entry name" value="COBYRINATE A,C-DIAMIDE SYNTHASE"/>
    <property type="match status" value="1"/>
</dbReference>
<dbReference type="Proteomes" id="UP001431656">
    <property type="component" value="Chromosome"/>
</dbReference>
<evidence type="ECO:0000313" key="11">
    <source>
        <dbReference type="EMBL" id="BEH01666.1"/>
    </source>
</evidence>
<accession>A0AAN0K6C3</accession>
<dbReference type="InterPro" id="IPR015424">
    <property type="entry name" value="PyrdxlP-dep_Trfase"/>
</dbReference>
<dbReference type="GO" id="GO:0043802">
    <property type="term" value="F:hydrogenobyrinic acid a,c-diamide synthase (glutamine-hydrolysing) activity"/>
    <property type="evidence" value="ECO:0007669"/>
    <property type="project" value="UniProtKB-UniRule"/>
</dbReference>
<dbReference type="GO" id="GO:0030170">
    <property type="term" value="F:pyridoxal phosphate binding"/>
    <property type="evidence" value="ECO:0007669"/>
    <property type="project" value="InterPro"/>
</dbReference>
<dbReference type="EC" id="6.3.5.9" evidence="7"/>
<dbReference type="InterPro" id="IPR011698">
    <property type="entry name" value="GATase_3"/>
</dbReference>
<organism evidence="11 12">
    <name type="scientific">Brooklawnia propionicigenes</name>
    <dbReference type="NCBI Taxonomy" id="3041175"/>
    <lineage>
        <taxon>Bacteria</taxon>
        <taxon>Bacillati</taxon>
        <taxon>Actinomycetota</taxon>
        <taxon>Actinomycetes</taxon>
        <taxon>Propionibacteriales</taxon>
        <taxon>Propionibacteriaceae</taxon>
        <taxon>Brooklawnia</taxon>
    </lineage>
</organism>
<dbReference type="HAMAP" id="MF_00027">
    <property type="entry name" value="CobB_CbiA"/>
    <property type="match status" value="1"/>
</dbReference>
<dbReference type="Pfam" id="PF00155">
    <property type="entry name" value="Aminotran_1_2"/>
    <property type="match status" value="1"/>
</dbReference>
<comment type="catalytic activity">
    <reaction evidence="7">
        <text>hydrogenobyrinate + 2 L-glutamine + 2 ATP + 2 H2O = hydrogenobyrinate a,c-diamide + 2 L-glutamate + 2 ADP + 2 phosphate + 2 H(+)</text>
        <dbReference type="Rhea" id="RHEA:12544"/>
        <dbReference type="ChEBI" id="CHEBI:15377"/>
        <dbReference type="ChEBI" id="CHEBI:15378"/>
        <dbReference type="ChEBI" id="CHEBI:29985"/>
        <dbReference type="ChEBI" id="CHEBI:30616"/>
        <dbReference type="ChEBI" id="CHEBI:43474"/>
        <dbReference type="ChEBI" id="CHEBI:58359"/>
        <dbReference type="ChEBI" id="CHEBI:77873"/>
        <dbReference type="ChEBI" id="CHEBI:77874"/>
        <dbReference type="ChEBI" id="CHEBI:456216"/>
        <dbReference type="EC" id="6.3.5.9"/>
    </reaction>
</comment>
<feature type="domain" description="CobQ/CobB/MinD/ParA nucleotide binding" evidence="9">
    <location>
        <begin position="11"/>
        <end position="196"/>
    </location>
</feature>